<reference evidence="1 2" key="1">
    <citation type="journal article" date="2024" name="Int. J. Mol. Sci.">
        <title>Exploration of Alicyclobacillus spp. Genome in Search of Antibiotic Resistance.</title>
        <authorList>
            <person name="Bucka-Kolendo J."/>
            <person name="Kiousi D.E."/>
            <person name="Dekowska A."/>
            <person name="Mikolajczuk-Szczyrba A."/>
            <person name="Karadedos D.M."/>
            <person name="Michael P."/>
            <person name="Galanis A."/>
            <person name="Sokolowska B."/>
        </authorList>
    </citation>
    <scope>NUCLEOTIDE SEQUENCE [LARGE SCALE GENOMIC DNA]</scope>
    <source>
        <strain evidence="1 2">KKP 3000</strain>
    </source>
</reference>
<name>A0ABV5A9N3_9BACL</name>
<keyword evidence="2" id="KW-1185">Reference proteome</keyword>
<dbReference type="RefSeq" id="WP_275475816.1">
    <property type="nucleotide sequence ID" value="NZ_CP162940.1"/>
</dbReference>
<dbReference type="Pfam" id="PF05861">
    <property type="entry name" value="PhnI"/>
    <property type="match status" value="1"/>
</dbReference>
<dbReference type="PIRSF" id="PIRSF007313">
    <property type="entry name" value="PhnI"/>
    <property type="match status" value="1"/>
</dbReference>
<keyword evidence="1" id="KW-0456">Lyase</keyword>
<dbReference type="InterPro" id="IPR008773">
    <property type="entry name" value="PhnI"/>
</dbReference>
<gene>
    <name evidence="1" type="ORF">KKP3000_001435</name>
</gene>
<accession>A0ABV5A9N3</accession>
<protein>
    <submittedName>
        <fullName evidence="1">Carbon-phosphorus lyase complex subunit PhnI</fullName>
    </submittedName>
</protein>
<dbReference type="GO" id="GO:0016829">
    <property type="term" value="F:lyase activity"/>
    <property type="evidence" value="ECO:0007669"/>
    <property type="project" value="UniProtKB-KW"/>
</dbReference>
<evidence type="ECO:0000313" key="2">
    <source>
        <dbReference type="Proteomes" id="UP001579974"/>
    </source>
</evidence>
<evidence type="ECO:0000313" key="1">
    <source>
        <dbReference type="EMBL" id="MFB5188996.1"/>
    </source>
</evidence>
<comment type="caution">
    <text evidence="1">The sequence shown here is derived from an EMBL/GenBank/DDBJ whole genome shotgun (WGS) entry which is preliminary data.</text>
</comment>
<organism evidence="1 2">
    <name type="scientific">Alicyclobacillus fastidiosus</name>
    <dbReference type="NCBI Taxonomy" id="392011"/>
    <lineage>
        <taxon>Bacteria</taxon>
        <taxon>Bacillati</taxon>
        <taxon>Bacillota</taxon>
        <taxon>Bacilli</taxon>
        <taxon>Bacillales</taxon>
        <taxon>Alicyclobacillaceae</taxon>
        <taxon>Alicyclobacillus</taxon>
    </lineage>
</organism>
<dbReference type="Proteomes" id="UP001579974">
    <property type="component" value="Unassembled WGS sequence"/>
</dbReference>
<dbReference type="EMBL" id="JBDXSU010000001">
    <property type="protein sequence ID" value="MFB5188996.1"/>
    <property type="molecule type" value="Genomic_DNA"/>
</dbReference>
<sequence>MGYTTVTGGQEAIEQSHQLVDLYRLSNAKSPLQVAEIQSQLQGLVDKVISESGFYAPSYATLAIKQGQGDPAEAVFLLCAYRSTLPRNYYSNTVYTSDMRVIRRISSSFKDIPGGQMLGPTYDYTHRLLRFDLMNEDDNQLKWILDQVRSEVTDNGETPTFRKVSDLLREQGLIAPVQSPEVEREPFDVTRQKVQFPTTRQARLQLLARGETGAMTAFAYSSMRGFGTVHPTIAELRVGYLAVSIPYPYAVDDEDSIYIGEVLVTEVESINSFKMSDQQGEVQFSLGYGLCFGQNEVKAISMSILERSLETPGTGPTHDEEFILLHINSLESNGFVSHLKLPHYTTFQASLDRIRSVKDRFEKTLEDEKGDVDGIEQTEVPIR</sequence>
<proteinExistence type="predicted"/>